<gene>
    <name evidence="2" type="ORF">KJI95_11670</name>
</gene>
<comment type="caution">
    <text evidence="2">The sequence shown here is derived from an EMBL/GenBank/DDBJ whole genome shotgun (WGS) entry which is preliminary data.</text>
</comment>
<proteinExistence type="predicted"/>
<dbReference type="Proteomes" id="UP001195903">
    <property type="component" value="Unassembled WGS sequence"/>
</dbReference>
<reference evidence="2 3" key="1">
    <citation type="submission" date="2021-05" db="EMBL/GenBank/DDBJ databases">
        <title>Shewanella sp. JM162201.</title>
        <authorList>
            <person name="Xu S."/>
            <person name="Li A."/>
        </authorList>
    </citation>
    <scope>NUCLEOTIDE SEQUENCE [LARGE SCALE GENOMIC DNA]</scope>
    <source>
        <strain evidence="2 3">JM162201</strain>
    </source>
</reference>
<feature type="compositionally biased region" description="Low complexity" evidence="1">
    <location>
        <begin position="74"/>
        <end position="92"/>
    </location>
</feature>
<feature type="compositionally biased region" description="Pro residues" evidence="1">
    <location>
        <begin position="93"/>
        <end position="103"/>
    </location>
</feature>
<name>A0ABS5V3Z3_9GAMM</name>
<feature type="compositionally biased region" description="Polar residues" evidence="1">
    <location>
        <begin position="14"/>
        <end position="29"/>
    </location>
</feature>
<organism evidence="2 3">
    <name type="scientific">Shewanella jiangmenensis</name>
    <dbReference type="NCBI Taxonomy" id="2837387"/>
    <lineage>
        <taxon>Bacteria</taxon>
        <taxon>Pseudomonadati</taxon>
        <taxon>Pseudomonadota</taxon>
        <taxon>Gammaproteobacteria</taxon>
        <taxon>Alteromonadales</taxon>
        <taxon>Shewanellaceae</taxon>
        <taxon>Shewanella</taxon>
    </lineage>
</organism>
<dbReference type="RefSeq" id="WP_214507385.1">
    <property type="nucleotide sequence ID" value="NZ_JAHEPS010000004.1"/>
</dbReference>
<evidence type="ECO:0000313" key="2">
    <source>
        <dbReference type="EMBL" id="MBT1445179.1"/>
    </source>
</evidence>
<evidence type="ECO:0000256" key="1">
    <source>
        <dbReference type="SAM" id="MobiDB-lite"/>
    </source>
</evidence>
<feature type="region of interest" description="Disordered" evidence="1">
    <location>
        <begin position="14"/>
        <end position="131"/>
    </location>
</feature>
<evidence type="ECO:0000313" key="3">
    <source>
        <dbReference type="Proteomes" id="UP001195903"/>
    </source>
</evidence>
<sequence length="168" mass="18586">MLIATNYPQVPLATSNAATDSLRVESQQRPPIVPAPELTKGHEERAFNPQNERTADEPQVQAKLQQRVDERQQQQHQQQQQKQSEQQAQQTPPAKPLKLPPRLPAGLNRKDVRIRTEPQPPRNPVGGKMATPPAGESASLYRAIAAHVGNFYRQTSEPALDGGLTLTV</sequence>
<accession>A0ABS5V3Z3</accession>
<dbReference type="EMBL" id="JAHEPS010000004">
    <property type="protein sequence ID" value="MBT1445179.1"/>
    <property type="molecule type" value="Genomic_DNA"/>
</dbReference>
<keyword evidence="3" id="KW-1185">Reference proteome</keyword>
<protein>
    <submittedName>
        <fullName evidence="2">Uncharacterized protein</fullName>
    </submittedName>
</protein>